<dbReference type="SUPFAM" id="SSF48403">
    <property type="entry name" value="Ankyrin repeat"/>
    <property type="match status" value="1"/>
</dbReference>
<dbReference type="PANTHER" id="PTHR24120:SF4">
    <property type="entry name" value="GH07239P"/>
    <property type="match status" value="1"/>
</dbReference>
<dbReference type="Proteomes" id="UP000315496">
    <property type="component" value="Chromosome 2"/>
</dbReference>
<comment type="caution">
    <text evidence="3">The sequence shown here is derived from an EMBL/GenBank/DDBJ whole genome shotgun (WGS) entry which is preliminary data.</text>
</comment>
<evidence type="ECO:0000313" key="4">
    <source>
        <dbReference type="Proteomes" id="UP000315496"/>
    </source>
</evidence>
<keyword evidence="4" id="KW-1185">Reference proteome</keyword>
<dbReference type="EMBL" id="VDLU01000002">
    <property type="protein sequence ID" value="TNJ29150.1"/>
    <property type="molecule type" value="Genomic_DNA"/>
</dbReference>
<dbReference type="PANTHER" id="PTHR24120">
    <property type="entry name" value="GH07239P"/>
    <property type="match status" value="1"/>
</dbReference>
<dbReference type="Pfam" id="PF12796">
    <property type="entry name" value="Ank_2"/>
    <property type="match status" value="3"/>
</dbReference>
<dbReference type="OrthoDB" id="448455at2759"/>
<proteinExistence type="predicted"/>
<dbReference type="AlphaFoldDB" id="A0A4Z1STT5"/>
<dbReference type="PROSITE" id="PS50088">
    <property type="entry name" value="ANK_REPEAT"/>
    <property type="match status" value="2"/>
</dbReference>
<feature type="repeat" description="ANK" evidence="1">
    <location>
        <begin position="63"/>
        <end position="95"/>
    </location>
</feature>
<protein>
    <submittedName>
        <fullName evidence="3">Ankyrin repeat protein 1</fullName>
    </submittedName>
</protein>
<evidence type="ECO:0000256" key="2">
    <source>
        <dbReference type="SAM" id="MobiDB-lite"/>
    </source>
</evidence>
<organism evidence="3 4">
    <name type="scientific">Giardia muris</name>
    <dbReference type="NCBI Taxonomy" id="5742"/>
    <lineage>
        <taxon>Eukaryota</taxon>
        <taxon>Metamonada</taxon>
        <taxon>Diplomonadida</taxon>
        <taxon>Hexamitidae</taxon>
        <taxon>Giardiinae</taxon>
        <taxon>Giardia</taxon>
    </lineage>
</organism>
<accession>A0A4Z1STT5</accession>
<evidence type="ECO:0000313" key="3">
    <source>
        <dbReference type="EMBL" id="TNJ29150.1"/>
    </source>
</evidence>
<keyword evidence="1" id="KW-0040">ANK repeat</keyword>
<feature type="region of interest" description="Disordered" evidence="2">
    <location>
        <begin position="255"/>
        <end position="306"/>
    </location>
</feature>
<name>A0A4Z1STT5_GIAMU</name>
<dbReference type="Pfam" id="PF00023">
    <property type="entry name" value="Ank"/>
    <property type="match status" value="1"/>
</dbReference>
<dbReference type="Gene3D" id="1.25.40.20">
    <property type="entry name" value="Ankyrin repeat-containing domain"/>
    <property type="match status" value="2"/>
</dbReference>
<dbReference type="InterPro" id="IPR002110">
    <property type="entry name" value="Ankyrin_rpt"/>
</dbReference>
<dbReference type="SMART" id="SM00248">
    <property type="entry name" value="ANK"/>
    <property type="match status" value="8"/>
</dbReference>
<feature type="compositionally biased region" description="Pro residues" evidence="2">
    <location>
        <begin position="259"/>
        <end position="272"/>
    </location>
</feature>
<dbReference type="InterPro" id="IPR036770">
    <property type="entry name" value="Ankyrin_rpt-contain_sf"/>
</dbReference>
<gene>
    <name evidence="3" type="ORF">GMRT_15793</name>
</gene>
<feature type="repeat" description="ANK" evidence="1">
    <location>
        <begin position="187"/>
        <end position="219"/>
    </location>
</feature>
<reference evidence="3 4" key="1">
    <citation type="submission" date="2019-05" db="EMBL/GenBank/DDBJ databases">
        <title>The compact genome of Giardia muris reveals important steps in the evolution of intestinal protozoan parasites.</title>
        <authorList>
            <person name="Xu F."/>
            <person name="Jimenez-Gonzalez A."/>
            <person name="Einarsson E."/>
            <person name="Astvaldsson A."/>
            <person name="Peirasmaki D."/>
            <person name="Eckmann L."/>
            <person name="Andersson J.O."/>
            <person name="Svard S.G."/>
            <person name="Jerlstrom-Hultqvist J."/>
        </authorList>
    </citation>
    <scope>NUCLEOTIDE SEQUENCE [LARGE SCALE GENOMIC DNA]</scope>
    <source>
        <strain evidence="3 4">Roberts-Thomson</strain>
    </source>
</reference>
<dbReference type="PROSITE" id="PS50297">
    <property type="entry name" value="ANK_REP_REGION"/>
    <property type="match status" value="1"/>
</dbReference>
<evidence type="ECO:0000256" key="1">
    <source>
        <dbReference type="PROSITE-ProRule" id="PRU00023"/>
    </source>
</evidence>
<sequence>MSETPLMKAVMRGDLAAVKQLQATEAKRQNRCGQTALMLAISYKRPDIALVLCDTEAGLTADNGMTALMLASQYGYLDVAKALIPHEARMQTTTGWSALMLAVNNRQREAARLLSHTEAGLVKADGWTALMLAAQVGYSEIVCTLMPHEATLRSGKGWTALMAAVDAGNLDCVALLVREETGAQRSDGLTALMIAARNGREDLVRILCDSERAITLSDGRTAYDFALQSGNQECIRLLEETKSIKATSELRVSALIGTAPPPPPPPQPPLCQPPKELHVQHVPPPPDDSNPNGRVTTPLPEHSTQMSPGYEHVAPNPQELYDVRRHVHYLASVLATTQSEVQYLRNLVLEQGKQLQSALYTIHYLKTSLANMEMQRATFGPVGQLPLRVDVKNEEVSDAIQIAVYPDTKALESAPHYPDPYVGQADFDLPSVCLRVEPNLADFVCMPCEHICQFETGTNVLGSPCPLCGTPINDIIPTVVCQ</sequence>
<dbReference type="VEuPathDB" id="GiardiaDB:GMRT_15793"/>